<keyword evidence="3" id="KW-1185">Reference proteome</keyword>
<evidence type="ECO:0008006" key="4">
    <source>
        <dbReference type="Google" id="ProtNLM"/>
    </source>
</evidence>
<dbReference type="EMBL" id="LFJC01000003">
    <property type="protein sequence ID" value="PIT01841.1"/>
    <property type="molecule type" value="Genomic_DNA"/>
</dbReference>
<feature type="transmembrane region" description="Helical" evidence="1">
    <location>
        <begin position="446"/>
        <end position="469"/>
    </location>
</feature>
<proteinExistence type="predicted"/>
<organism evidence="2 3">
    <name type="scientific">Bradyrhizobium nitroreducens</name>
    <dbReference type="NCBI Taxonomy" id="709803"/>
    <lineage>
        <taxon>Bacteria</taxon>
        <taxon>Pseudomonadati</taxon>
        <taxon>Pseudomonadota</taxon>
        <taxon>Alphaproteobacteria</taxon>
        <taxon>Hyphomicrobiales</taxon>
        <taxon>Nitrobacteraceae</taxon>
        <taxon>Bradyrhizobium</taxon>
    </lineage>
</organism>
<reference evidence="2 3" key="1">
    <citation type="submission" date="2015-06" db="EMBL/GenBank/DDBJ databases">
        <title>Comparative genome analysis of nirS-carrying Bradyrhizobium sp. strains.</title>
        <authorList>
            <person name="Ishii S."/>
            <person name="Jang J."/>
            <person name="Nishizawa T."/>
            <person name="Senoo K."/>
        </authorList>
    </citation>
    <scope>NUCLEOTIDE SEQUENCE [LARGE SCALE GENOMIC DNA]</scope>
    <source>
        <strain evidence="2 3">TSA1</strain>
    </source>
</reference>
<evidence type="ECO:0000313" key="3">
    <source>
        <dbReference type="Proteomes" id="UP000228930"/>
    </source>
</evidence>
<feature type="transmembrane region" description="Helical" evidence="1">
    <location>
        <begin position="228"/>
        <end position="252"/>
    </location>
</feature>
<feature type="transmembrane region" description="Helical" evidence="1">
    <location>
        <begin position="264"/>
        <end position="283"/>
    </location>
</feature>
<dbReference type="Proteomes" id="UP000228930">
    <property type="component" value="Unassembled WGS sequence"/>
</dbReference>
<name>A0A2M6UBF9_9BRAD</name>
<feature type="transmembrane region" description="Helical" evidence="1">
    <location>
        <begin position="24"/>
        <end position="41"/>
    </location>
</feature>
<feature type="transmembrane region" description="Helical" evidence="1">
    <location>
        <begin position="145"/>
        <end position="166"/>
    </location>
</feature>
<feature type="transmembrane region" description="Helical" evidence="1">
    <location>
        <begin position="104"/>
        <end position="133"/>
    </location>
</feature>
<dbReference type="AlphaFoldDB" id="A0A2M6UBF9"/>
<feature type="transmembrane region" description="Helical" evidence="1">
    <location>
        <begin position="62"/>
        <end position="84"/>
    </location>
</feature>
<feature type="transmembrane region" description="Helical" evidence="1">
    <location>
        <begin position="512"/>
        <end position="535"/>
    </location>
</feature>
<feature type="transmembrane region" description="Helical" evidence="1">
    <location>
        <begin position="481"/>
        <end position="500"/>
    </location>
</feature>
<comment type="caution">
    <text evidence="2">The sequence shown here is derived from an EMBL/GenBank/DDBJ whole genome shotgun (WGS) entry which is preliminary data.</text>
</comment>
<accession>A0A2M6UBF9</accession>
<gene>
    <name evidence="2" type="ORF">TSA1_14450</name>
</gene>
<feature type="transmembrane region" description="Helical" evidence="1">
    <location>
        <begin position="295"/>
        <end position="314"/>
    </location>
</feature>
<feature type="transmembrane region" description="Helical" evidence="1">
    <location>
        <begin position="367"/>
        <end position="387"/>
    </location>
</feature>
<feature type="transmembrane region" description="Helical" evidence="1">
    <location>
        <begin position="323"/>
        <end position="347"/>
    </location>
</feature>
<evidence type="ECO:0000256" key="1">
    <source>
        <dbReference type="SAM" id="Phobius"/>
    </source>
</evidence>
<keyword evidence="1" id="KW-1133">Transmembrane helix</keyword>
<keyword evidence="1" id="KW-0472">Membrane</keyword>
<protein>
    <recommendedName>
        <fullName evidence="4">Transmembrane protein</fullName>
    </recommendedName>
</protein>
<feature type="transmembrane region" description="Helical" evidence="1">
    <location>
        <begin position="547"/>
        <end position="569"/>
    </location>
</feature>
<sequence>MSTSGQDQTMTAGEMRLRAIIETWWPRVLIFVPAALSIWFVNRTGTYRALLFDGGWTTRFYVLAWIVLTPYLGWLIMATGRLTFSLIKHEPTQRVDEFFVGAAALILTGFGFGALSILYPQIVLGCATVVLLWDSRSFGTPQKSAVTLPLVATSLMGLWLLATVFLDRAVIPDVISTDVQQLYAPYLAEVARNHSIWLAPDNPIFSDFEIGHGNGLHLLMATFLPPHVAQIVSFLYFVGIGAVIFELARLVLPLQALGRRWEDAAIPIALGVAILGLAWPRTMPSVKAGLYIMEFGKYHLQTAAFFVYFLLVVIRSSQARDRLAAGICGLAVAASYPLYAAFVFLISSLGVFTKVLQRDRSGLVTSLLLGCGAVAGCILAFSINYLYLGIPATNPYSLFRKIASVERFSQFGSLDILDFFVLAQSLEVSDFLSKSGVVAFIRQAKSVVLVAALIAATTCAISFLDSKLFPDRASVTKSRPLPSIAGVFIVIAYVASVRLLDMTLNIPSLIRLSIHVNALFPLAAAAIACWGLVIVRRLVPAIFAGRFAPNVAILALLAACAWMTIWFPWQSFRDDGAIAFAGGRSLIQMPRVSLNWQRCDELQQSTGSDRILALNGYRAMVPCYFSPLLTRGKIIHTYQSDVARNFKNIALGTADTAEATLRSLGVKLFYVQKQNCDFWLNGFSDVFQSAELEKRFALHSETPNYWLLTWRDGGQPLSPEAEAGISALRTRSKDIYRQAYGIEPFEVVKHRLSPNGQRADITALDQLMTCH</sequence>
<keyword evidence="1" id="KW-0812">Transmembrane</keyword>
<evidence type="ECO:0000313" key="2">
    <source>
        <dbReference type="EMBL" id="PIT01841.1"/>
    </source>
</evidence>